<comment type="catalytic activity">
    <reaction evidence="2 8">
        <text>Release of an N-terminal amino acid, preferentially leucine, but not glutamic or aspartic acids.</text>
        <dbReference type="EC" id="3.4.11.10"/>
    </reaction>
</comment>
<comment type="subcellular location">
    <subcellularLocation>
        <location evidence="8">Cytoplasm</location>
    </subcellularLocation>
</comment>
<dbReference type="GO" id="GO:0006508">
    <property type="term" value="P:proteolysis"/>
    <property type="evidence" value="ECO:0007669"/>
    <property type="project" value="UniProtKB-KW"/>
</dbReference>
<dbReference type="EC" id="3.4.11.10" evidence="8"/>
<dbReference type="Pfam" id="PF00883">
    <property type="entry name" value="Peptidase_M17"/>
    <property type="match status" value="1"/>
</dbReference>
<feature type="domain" description="Cytosol aminopeptidase" evidence="9">
    <location>
        <begin position="335"/>
        <end position="342"/>
    </location>
</feature>
<keyword evidence="4 8" id="KW-0031">Aminopeptidase</keyword>
<reference evidence="10 11" key="1">
    <citation type="submission" date="2020-08" db="EMBL/GenBank/DDBJ databases">
        <title>Draft genome sequence of Parasphingopyxis sp. GrpM-11.</title>
        <authorList>
            <person name="Oh J."/>
            <person name="Roh D.-H."/>
        </authorList>
    </citation>
    <scope>NUCLEOTIDE SEQUENCE [LARGE SCALE GENOMIC DNA]</scope>
    <source>
        <strain evidence="10 11">GrpM-11</strain>
    </source>
</reference>
<feature type="active site" evidence="8">
    <location>
        <position position="341"/>
    </location>
</feature>
<keyword evidence="11" id="KW-1185">Reference proteome</keyword>
<dbReference type="EMBL" id="JACJVJ010000002">
    <property type="protein sequence ID" value="MBC2777891.1"/>
    <property type="molecule type" value="Genomic_DNA"/>
</dbReference>
<dbReference type="InterPro" id="IPR008283">
    <property type="entry name" value="Peptidase_M17_N"/>
</dbReference>
<gene>
    <name evidence="8" type="primary">pepA</name>
    <name evidence="10" type="ORF">H6P80_09680</name>
</gene>
<evidence type="ECO:0000256" key="3">
    <source>
        <dbReference type="ARBA" id="ARBA00009528"/>
    </source>
</evidence>
<comment type="similarity">
    <text evidence="3 8">Belongs to the peptidase M17 family.</text>
</comment>
<dbReference type="InterPro" id="IPR023042">
    <property type="entry name" value="Peptidase_M17_leu_NH2_pept"/>
</dbReference>
<organism evidence="10 11">
    <name type="scientific">Parasphingopyxis marina</name>
    <dbReference type="NCBI Taxonomy" id="2761622"/>
    <lineage>
        <taxon>Bacteria</taxon>
        <taxon>Pseudomonadati</taxon>
        <taxon>Pseudomonadota</taxon>
        <taxon>Alphaproteobacteria</taxon>
        <taxon>Sphingomonadales</taxon>
        <taxon>Sphingomonadaceae</taxon>
        <taxon>Parasphingopyxis</taxon>
    </lineage>
</organism>
<dbReference type="PANTHER" id="PTHR11963">
    <property type="entry name" value="LEUCINE AMINOPEPTIDASE-RELATED"/>
    <property type="match status" value="1"/>
</dbReference>
<dbReference type="SUPFAM" id="SSF52949">
    <property type="entry name" value="Macro domain-like"/>
    <property type="match status" value="1"/>
</dbReference>
<feature type="binding site" evidence="8">
    <location>
        <position position="337"/>
    </location>
    <ligand>
        <name>Mn(2+)</name>
        <dbReference type="ChEBI" id="CHEBI:29035"/>
        <label>1</label>
    </ligand>
</feature>
<accession>A0A842HZT0</accession>
<name>A0A842HZT0_9SPHN</name>
<feature type="binding site" evidence="8">
    <location>
        <position position="260"/>
    </location>
    <ligand>
        <name>Mn(2+)</name>
        <dbReference type="ChEBI" id="CHEBI:29035"/>
        <label>1</label>
    </ligand>
</feature>
<protein>
    <recommendedName>
        <fullName evidence="8">Probable cytosol aminopeptidase</fullName>
        <ecNumber evidence="8">3.4.11.1</ecNumber>
    </recommendedName>
    <alternativeName>
        <fullName evidence="8">Leucine aminopeptidase</fullName>
        <shortName evidence="8">LAP</shortName>
        <ecNumber evidence="8">3.4.11.10</ecNumber>
    </alternativeName>
    <alternativeName>
        <fullName evidence="8">Leucyl aminopeptidase</fullName>
    </alternativeName>
</protein>
<evidence type="ECO:0000256" key="2">
    <source>
        <dbReference type="ARBA" id="ARBA00000967"/>
    </source>
</evidence>
<dbReference type="InterPro" id="IPR043472">
    <property type="entry name" value="Macro_dom-like"/>
</dbReference>
<dbReference type="HAMAP" id="MF_00181">
    <property type="entry name" value="Cytosol_peptidase_M17"/>
    <property type="match status" value="1"/>
</dbReference>
<dbReference type="PRINTS" id="PR00481">
    <property type="entry name" value="LAMNOPPTDASE"/>
</dbReference>
<feature type="binding site" evidence="8">
    <location>
        <position position="260"/>
    </location>
    <ligand>
        <name>Mn(2+)</name>
        <dbReference type="ChEBI" id="CHEBI:29035"/>
        <label>2</label>
    </ligand>
</feature>
<feature type="binding site" evidence="8">
    <location>
        <position position="339"/>
    </location>
    <ligand>
        <name>Mn(2+)</name>
        <dbReference type="ChEBI" id="CHEBI:29035"/>
        <label>2</label>
    </ligand>
</feature>
<keyword evidence="8" id="KW-0479">Metal-binding</keyword>
<evidence type="ECO:0000256" key="7">
    <source>
        <dbReference type="ARBA" id="ARBA00023211"/>
    </source>
</evidence>
<evidence type="ECO:0000256" key="6">
    <source>
        <dbReference type="ARBA" id="ARBA00022801"/>
    </source>
</evidence>
<evidence type="ECO:0000256" key="5">
    <source>
        <dbReference type="ARBA" id="ARBA00022670"/>
    </source>
</evidence>
<feature type="active site" evidence="8">
    <location>
        <position position="267"/>
    </location>
</feature>
<keyword evidence="5 8" id="KW-0645">Protease</keyword>
<dbReference type="PANTHER" id="PTHR11963:SF23">
    <property type="entry name" value="CYTOSOL AMINOPEPTIDASE"/>
    <property type="match status" value="1"/>
</dbReference>
<dbReference type="Gene3D" id="3.40.630.10">
    <property type="entry name" value="Zn peptidases"/>
    <property type="match status" value="1"/>
</dbReference>
<dbReference type="EC" id="3.4.11.1" evidence="8"/>
<keyword evidence="7 8" id="KW-0464">Manganese</keyword>
<dbReference type="Proteomes" id="UP000564378">
    <property type="component" value="Unassembled WGS sequence"/>
</dbReference>
<dbReference type="CDD" id="cd00433">
    <property type="entry name" value="Peptidase_M17"/>
    <property type="match status" value="1"/>
</dbReference>
<dbReference type="InterPro" id="IPR011356">
    <property type="entry name" value="Leucine_aapep/pepB"/>
</dbReference>
<dbReference type="SUPFAM" id="SSF53187">
    <property type="entry name" value="Zn-dependent exopeptidases"/>
    <property type="match status" value="1"/>
</dbReference>
<keyword evidence="6 8" id="KW-0378">Hydrolase</keyword>
<evidence type="ECO:0000256" key="4">
    <source>
        <dbReference type="ARBA" id="ARBA00022438"/>
    </source>
</evidence>
<comment type="cofactor">
    <cofactor evidence="8">
        <name>Mn(2+)</name>
        <dbReference type="ChEBI" id="CHEBI:29035"/>
    </cofactor>
    <text evidence="8">Binds 2 manganese ions per subunit.</text>
</comment>
<sequence>MTVSFVSSRPNDDSALILPVHKSAPLDNVLTGLAEADASALKRAAEASRFDGDLGSIVDIFVAAGEGSRRIVLVGAGNGSDAQGYQKAGGAVAAKLLSSGEKAITIDVGSTIADDNAGSLMAFGALQRAWNLEIYRTKMPEKSKRTVETVTVVADEAEAAGWERFQAVYAGIALARELVTEPPNVIHPQGFVERCRPLEKLGISIEVLDRDEMAELGMGALLGVAQGSVREPKLLVMRWDGTGGAQEKPVAFVGKGVTFDTGGISLKPGPGMEDMKFDMGGAAAVAGTMRALAGRKAKAHVVGVCGLVENMPGSNAQRPSDIVTTMSGQTVEVLNTDAEGRLVLCDAMHWVQERYRPDVVVDLATLTGAMIIALGNEHGGCFSNDDGLAEELLAAGQSSGDKLWRMPLGKAYDKLIDSPIADIKNVGPREAGSITAAQFLQRFVQDGVKWAHLDIAGMVWMKSASNLWAKGATGYGVRLLDQFIADNYEA</sequence>
<dbReference type="AlphaFoldDB" id="A0A842HZT0"/>
<evidence type="ECO:0000259" key="9">
    <source>
        <dbReference type="PROSITE" id="PS00631"/>
    </source>
</evidence>
<feature type="binding site" evidence="8">
    <location>
        <position position="255"/>
    </location>
    <ligand>
        <name>Mn(2+)</name>
        <dbReference type="ChEBI" id="CHEBI:29035"/>
        <label>2</label>
    </ligand>
</feature>
<comment type="catalytic activity">
    <reaction evidence="1 8">
        <text>Release of an N-terminal amino acid, Xaa-|-Yaa-, in which Xaa is preferably Leu, but may be other amino acids including Pro although not Arg or Lys, and Yaa may be Pro. Amino acid amides and methyl esters are also readily hydrolyzed, but rates on arylamides are exceedingly low.</text>
        <dbReference type="EC" id="3.4.11.1"/>
    </reaction>
</comment>
<dbReference type="GO" id="GO:0005737">
    <property type="term" value="C:cytoplasm"/>
    <property type="evidence" value="ECO:0007669"/>
    <property type="project" value="UniProtKB-SubCell"/>
</dbReference>
<evidence type="ECO:0000313" key="11">
    <source>
        <dbReference type="Proteomes" id="UP000564378"/>
    </source>
</evidence>
<dbReference type="PROSITE" id="PS00631">
    <property type="entry name" value="CYTOSOL_AP"/>
    <property type="match status" value="1"/>
</dbReference>
<dbReference type="Pfam" id="PF02789">
    <property type="entry name" value="Peptidase_M17_N"/>
    <property type="match status" value="1"/>
</dbReference>
<dbReference type="GO" id="GO:0070006">
    <property type="term" value="F:metalloaminopeptidase activity"/>
    <property type="evidence" value="ECO:0007669"/>
    <property type="project" value="InterPro"/>
</dbReference>
<proteinExistence type="inferred from homology"/>
<comment type="caution">
    <text evidence="10">The sequence shown here is derived from an EMBL/GenBank/DDBJ whole genome shotgun (WGS) entry which is preliminary data.</text>
</comment>
<dbReference type="GO" id="GO:0030145">
    <property type="term" value="F:manganese ion binding"/>
    <property type="evidence" value="ECO:0007669"/>
    <property type="project" value="UniProtKB-UniRule"/>
</dbReference>
<evidence type="ECO:0000313" key="10">
    <source>
        <dbReference type="EMBL" id="MBC2777891.1"/>
    </source>
</evidence>
<dbReference type="NCBIfam" id="NF002075">
    <property type="entry name" value="PRK00913.2-2"/>
    <property type="match status" value="1"/>
</dbReference>
<dbReference type="Gene3D" id="3.40.220.10">
    <property type="entry name" value="Leucine Aminopeptidase, subunit E, domain 1"/>
    <property type="match status" value="1"/>
</dbReference>
<dbReference type="RefSeq" id="WP_185802088.1">
    <property type="nucleotide sequence ID" value="NZ_JACJVJ010000002.1"/>
</dbReference>
<comment type="function">
    <text evidence="8">Presumably involved in the processing and regular turnover of intracellular proteins. Catalyzes the removal of unsubstituted N-terminal amino acids from various peptides.</text>
</comment>
<dbReference type="InterPro" id="IPR000819">
    <property type="entry name" value="Peptidase_M17_C"/>
</dbReference>
<keyword evidence="8" id="KW-0963">Cytoplasm</keyword>
<evidence type="ECO:0000256" key="1">
    <source>
        <dbReference type="ARBA" id="ARBA00000135"/>
    </source>
</evidence>
<dbReference type="NCBIfam" id="NF002077">
    <property type="entry name" value="PRK00913.2-4"/>
    <property type="match status" value="1"/>
</dbReference>
<feature type="binding site" evidence="8">
    <location>
        <position position="339"/>
    </location>
    <ligand>
        <name>Mn(2+)</name>
        <dbReference type="ChEBI" id="CHEBI:29035"/>
        <label>1</label>
    </ligand>
</feature>
<dbReference type="NCBIfam" id="NF002074">
    <property type="entry name" value="PRK00913.1-4"/>
    <property type="match status" value="1"/>
</dbReference>
<feature type="binding site" evidence="8">
    <location>
        <position position="278"/>
    </location>
    <ligand>
        <name>Mn(2+)</name>
        <dbReference type="ChEBI" id="CHEBI:29035"/>
        <label>2</label>
    </ligand>
</feature>
<evidence type="ECO:0000256" key="8">
    <source>
        <dbReference type="HAMAP-Rule" id="MF_00181"/>
    </source>
</evidence>